<dbReference type="WBParaSite" id="nRc.2.0.1.t09290-RA">
    <property type="protein sequence ID" value="nRc.2.0.1.t09290-RA"/>
    <property type="gene ID" value="nRc.2.0.1.g09290"/>
</dbReference>
<protein>
    <submittedName>
        <fullName evidence="2">Uncharacterized protein</fullName>
    </submittedName>
</protein>
<organism evidence="1 2">
    <name type="scientific">Romanomermis culicivorax</name>
    <name type="common">Nematode worm</name>
    <dbReference type="NCBI Taxonomy" id="13658"/>
    <lineage>
        <taxon>Eukaryota</taxon>
        <taxon>Metazoa</taxon>
        <taxon>Ecdysozoa</taxon>
        <taxon>Nematoda</taxon>
        <taxon>Enoplea</taxon>
        <taxon>Dorylaimia</taxon>
        <taxon>Mermithida</taxon>
        <taxon>Mermithoidea</taxon>
        <taxon>Mermithidae</taxon>
        <taxon>Romanomermis</taxon>
    </lineage>
</organism>
<evidence type="ECO:0000313" key="1">
    <source>
        <dbReference type="Proteomes" id="UP000887565"/>
    </source>
</evidence>
<accession>A0A915I604</accession>
<evidence type="ECO:0000313" key="2">
    <source>
        <dbReference type="WBParaSite" id="nRc.2.0.1.t09290-RA"/>
    </source>
</evidence>
<dbReference type="AlphaFoldDB" id="A0A915I604"/>
<name>A0A915I604_ROMCU</name>
<sequence>GRRRFLVPLSFKDEINIIFVLSVSSYIKCVTFRKKQIFVPLAQIFLVLCANWHRGPCTKKPLAPPSSSYLGGDMVTCHQAKECVIKAEKLIYFRRQTNVTIVCQGMLKPDYSSRFIVNAVHW</sequence>
<dbReference type="Proteomes" id="UP000887565">
    <property type="component" value="Unplaced"/>
</dbReference>
<keyword evidence="1" id="KW-1185">Reference proteome</keyword>
<proteinExistence type="predicted"/>
<reference evidence="2" key="1">
    <citation type="submission" date="2022-11" db="UniProtKB">
        <authorList>
            <consortium name="WormBaseParasite"/>
        </authorList>
    </citation>
    <scope>IDENTIFICATION</scope>
</reference>